<feature type="region of interest" description="Disordered" evidence="1">
    <location>
        <begin position="58"/>
        <end position="124"/>
    </location>
</feature>
<name>A0A6A1UT87_9ROSI</name>
<evidence type="ECO:0000313" key="2">
    <source>
        <dbReference type="EMBL" id="KAB1203619.1"/>
    </source>
</evidence>
<sequence>MQSDIAYLVEATKLLTERSTSSASVQSTLLATQEVIKLVLAKLVADVALIRKHLKLDEASSNAHPLAKEEEDIEVEEKDVEEKEDKEEEVKEEDDPAEDDVEECDDEEKGDEDEGYATATSNDD</sequence>
<protein>
    <submittedName>
        <fullName evidence="2">Uncharacterized protein</fullName>
    </submittedName>
</protein>
<feature type="compositionally biased region" description="Acidic residues" evidence="1">
    <location>
        <begin position="69"/>
        <end position="115"/>
    </location>
</feature>
<accession>A0A6A1UT87</accession>
<gene>
    <name evidence="2" type="ORF">CJ030_MR8G000664</name>
</gene>
<dbReference type="EMBL" id="RXIC02000026">
    <property type="protein sequence ID" value="KAB1203619.1"/>
    <property type="molecule type" value="Genomic_DNA"/>
</dbReference>
<organism evidence="2 3">
    <name type="scientific">Morella rubra</name>
    <name type="common">Chinese bayberry</name>
    <dbReference type="NCBI Taxonomy" id="262757"/>
    <lineage>
        <taxon>Eukaryota</taxon>
        <taxon>Viridiplantae</taxon>
        <taxon>Streptophyta</taxon>
        <taxon>Embryophyta</taxon>
        <taxon>Tracheophyta</taxon>
        <taxon>Spermatophyta</taxon>
        <taxon>Magnoliopsida</taxon>
        <taxon>eudicotyledons</taxon>
        <taxon>Gunneridae</taxon>
        <taxon>Pentapetalae</taxon>
        <taxon>rosids</taxon>
        <taxon>fabids</taxon>
        <taxon>Fagales</taxon>
        <taxon>Myricaceae</taxon>
        <taxon>Morella</taxon>
    </lineage>
</organism>
<dbReference type="AlphaFoldDB" id="A0A6A1UT87"/>
<dbReference type="Proteomes" id="UP000516437">
    <property type="component" value="Chromosome 8"/>
</dbReference>
<evidence type="ECO:0000313" key="3">
    <source>
        <dbReference type="Proteomes" id="UP000516437"/>
    </source>
</evidence>
<reference evidence="2 3" key="1">
    <citation type="journal article" date="2019" name="Plant Biotechnol. J.">
        <title>The red bayberry genome and genetic basis of sex determination.</title>
        <authorList>
            <person name="Jia H.M."/>
            <person name="Jia H.J."/>
            <person name="Cai Q.L."/>
            <person name="Wang Y."/>
            <person name="Zhao H.B."/>
            <person name="Yang W.F."/>
            <person name="Wang G.Y."/>
            <person name="Li Y.H."/>
            <person name="Zhan D.L."/>
            <person name="Shen Y.T."/>
            <person name="Niu Q.F."/>
            <person name="Chang L."/>
            <person name="Qiu J."/>
            <person name="Zhao L."/>
            <person name="Xie H.B."/>
            <person name="Fu W.Y."/>
            <person name="Jin J."/>
            <person name="Li X.W."/>
            <person name="Jiao Y."/>
            <person name="Zhou C.C."/>
            <person name="Tu T."/>
            <person name="Chai C.Y."/>
            <person name="Gao J.L."/>
            <person name="Fan L.J."/>
            <person name="van de Weg E."/>
            <person name="Wang J.Y."/>
            <person name="Gao Z.S."/>
        </authorList>
    </citation>
    <scope>NUCLEOTIDE SEQUENCE [LARGE SCALE GENOMIC DNA]</scope>
    <source>
        <tissue evidence="2">Leaves</tissue>
    </source>
</reference>
<comment type="caution">
    <text evidence="2">The sequence shown here is derived from an EMBL/GenBank/DDBJ whole genome shotgun (WGS) entry which is preliminary data.</text>
</comment>
<proteinExistence type="predicted"/>
<keyword evidence="3" id="KW-1185">Reference proteome</keyword>
<evidence type="ECO:0000256" key="1">
    <source>
        <dbReference type="SAM" id="MobiDB-lite"/>
    </source>
</evidence>